<dbReference type="Proteomes" id="UP000799750">
    <property type="component" value="Unassembled WGS sequence"/>
</dbReference>
<feature type="compositionally biased region" description="Low complexity" evidence="1">
    <location>
        <begin position="24"/>
        <end position="39"/>
    </location>
</feature>
<evidence type="ECO:0000313" key="3">
    <source>
        <dbReference type="Proteomes" id="UP000799750"/>
    </source>
</evidence>
<feature type="region of interest" description="Disordered" evidence="1">
    <location>
        <begin position="1"/>
        <end position="50"/>
    </location>
</feature>
<evidence type="ECO:0000313" key="2">
    <source>
        <dbReference type="EMBL" id="KAF2497946.1"/>
    </source>
</evidence>
<dbReference type="EMBL" id="MU004186">
    <property type="protein sequence ID" value="KAF2497946.1"/>
    <property type="molecule type" value="Genomic_DNA"/>
</dbReference>
<keyword evidence="3" id="KW-1185">Reference proteome</keyword>
<gene>
    <name evidence="2" type="ORF">BU16DRAFT_559667</name>
</gene>
<accession>A0A6A6R097</accession>
<proteinExistence type="predicted"/>
<reference evidence="2" key="1">
    <citation type="journal article" date="2020" name="Stud. Mycol.">
        <title>101 Dothideomycetes genomes: a test case for predicting lifestyles and emergence of pathogens.</title>
        <authorList>
            <person name="Haridas S."/>
            <person name="Albert R."/>
            <person name="Binder M."/>
            <person name="Bloem J."/>
            <person name="Labutti K."/>
            <person name="Salamov A."/>
            <person name="Andreopoulos B."/>
            <person name="Baker S."/>
            <person name="Barry K."/>
            <person name="Bills G."/>
            <person name="Bluhm B."/>
            <person name="Cannon C."/>
            <person name="Castanera R."/>
            <person name="Culley D."/>
            <person name="Daum C."/>
            <person name="Ezra D."/>
            <person name="Gonzalez J."/>
            <person name="Henrissat B."/>
            <person name="Kuo A."/>
            <person name="Liang C."/>
            <person name="Lipzen A."/>
            <person name="Lutzoni F."/>
            <person name="Magnuson J."/>
            <person name="Mondo S."/>
            <person name="Nolan M."/>
            <person name="Ohm R."/>
            <person name="Pangilinan J."/>
            <person name="Park H.-J."/>
            <person name="Ramirez L."/>
            <person name="Alfaro M."/>
            <person name="Sun H."/>
            <person name="Tritt A."/>
            <person name="Yoshinaga Y."/>
            <person name="Zwiers L.-H."/>
            <person name="Turgeon B."/>
            <person name="Goodwin S."/>
            <person name="Spatafora J."/>
            <person name="Crous P."/>
            <person name="Grigoriev I."/>
        </authorList>
    </citation>
    <scope>NUCLEOTIDE SEQUENCE</scope>
    <source>
        <strain evidence="2">CBS 269.34</strain>
    </source>
</reference>
<name>A0A6A6R097_9PEZI</name>
<sequence length="76" mass="8320">MSPSQPPQAHLAQPTANREIEASQPQTQQPMRMMQQDPQAEQKTVGMRGGDGRGGMCPGRFCFCVPCPLPCDFCII</sequence>
<evidence type="ECO:0000256" key="1">
    <source>
        <dbReference type="SAM" id="MobiDB-lite"/>
    </source>
</evidence>
<organism evidence="2 3">
    <name type="scientific">Lophium mytilinum</name>
    <dbReference type="NCBI Taxonomy" id="390894"/>
    <lineage>
        <taxon>Eukaryota</taxon>
        <taxon>Fungi</taxon>
        <taxon>Dikarya</taxon>
        <taxon>Ascomycota</taxon>
        <taxon>Pezizomycotina</taxon>
        <taxon>Dothideomycetes</taxon>
        <taxon>Pleosporomycetidae</taxon>
        <taxon>Mytilinidiales</taxon>
        <taxon>Mytilinidiaceae</taxon>
        <taxon>Lophium</taxon>
    </lineage>
</organism>
<protein>
    <submittedName>
        <fullName evidence="2">Uncharacterized protein</fullName>
    </submittedName>
</protein>
<dbReference type="AlphaFoldDB" id="A0A6A6R097"/>